<dbReference type="EMBL" id="JAFKGL010000010">
    <property type="protein sequence ID" value="MBN9412417.1"/>
    <property type="molecule type" value="Genomic_DNA"/>
</dbReference>
<comment type="caution">
    <text evidence="1">Lacks conserved residue(s) required for the propagation of feature annotation.</text>
</comment>
<name>A0A8J7TTP8_9PROT</name>
<gene>
    <name evidence="4" type="ORF">J0H12_00625</name>
</gene>
<protein>
    <submittedName>
        <fullName evidence="4">Diguanylate cyclase</fullName>
    </submittedName>
</protein>
<evidence type="ECO:0000259" key="2">
    <source>
        <dbReference type="PROSITE" id="PS50110"/>
    </source>
</evidence>
<dbReference type="InterPro" id="IPR011006">
    <property type="entry name" value="CheY-like_superfamily"/>
</dbReference>
<dbReference type="InterPro" id="IPR029787">
    <property type="entry name" value="Nucleotide_cyclase"/>
</dbReference>
<dbReference type="SMART" id="SM00267">
    <property type="entry name" value="GGDEF"/>
    <property type="match status" value="1"/>
</dbReference>
<evidence type="ECO:0000259" key="3">
    <source>
        <dbReference type="PROSITE" id="PS50887"/>
    </source>
</evidence>
<dbReference type="GO" id="GO:0003824">
    <property type="term" value="F:catalytic activity"/>
    <property type="evidence" value="ECO:0007669"/>
    <property type="project" value="UniProtKB-ARBA"/>
</dbReference>
<dbReference type="Gene3D" id="3.30.70.270">
    <property type="match status" value="1"/>
</dbReference>
<dbReference type="CDD" id="cd01949">
    <property type="entry name" value="GGDEF"/>
    <property type="match status" value="1"/>
</dbReference>
<dbReference type="InterPro" id="IPR043128">
    <property type="entry name" value="Rev_trsase/Diguanyl_cyclase"/>
</dbReference>
<feature type="domain" description="Response regulatory" evidence="2">
    <location>
        <begin position="57"/>
        <end position="170"/>
    </location>
</feature>
<dbReference type="Pfam" id="PF12860">
    <property type="entry name" value="PAS_7"/>
    <property type="match status" value="1"/>
</dbReference>
<proteinExistence type="predicted"/>
<evidence type="ECO:0000256" key="1">
    <source>
        <dbReference type="PROSITE-ProRule" id="PRU00169"/>
    </source>
</evidence>
<dbReference type="InterPro" id="IPR000160">
    <property type="entry name" value="GGDEF_dom"/>
</dbReference>
<evidence type="ECO:0000313" key="5">
    <source>
        <dbReference type="Proteomes" id="UP000664414"/>
    </source>
</evidence>
<evidence type="ECO:0000313" key="4">
    <source>
        <dbReference type="EMBL" id="MBN9412417.1"/>
    </source>
</evidence>
<dbReference type="InterPro" id="IPR052155">
    <property type="entry name" value="Biofilm_reg_signaling"/>
</dbReference>
<organism evidence="4 5">
    <name type="scientific">Candidatus Paracaedimonas acanthamoebae</name>
    <dbReference type="NCBI Taxonomy" id="244581"/>
    <lineage>
        <taxon>Bacteria</taxon>
        <taxon>Pseudomonadati</taxon>
        <taxon>Pseudomonadota</taxon>
        <taxon>Alphaproteobacteria</taxon>
        <taxon>Holosporales</taxon>
        <taxon>Caedimonadaceae</taxon>
        <taxon>Candidatus Paracaedimonas</taxon>
    </lineage>
</organism>
<dbReference type="AlphaFoldDB" id="A0A8J7TTP8"/>
<dbReference type="FunFam" id="3.30.70.270:FF:000001">
    <property type="entry name" value="Diguanylate cyclase domain protein"/>
    <property type="match status" value="1"/>
</dbReference>
<reference evidence="4" key="1">
    <citation type="submission" date="2021-02" db="EMBL/GenBank/DDBJ databases">
        <title>Thiocyanate and organic carbon inputs drive convergent selection for specific autotrophic Afipia and Thiobacillus strains within complex microbiomes.</title>
        <authorList>
            <person name="Huddy R.J."/>
            <person name="Sachdeva R."/>
            <person name="Kadzinga F."/>
            <person name="Kantor R.S."/>
            <person name="Harrison S.T.L."/>
            <person name="Banfield J.F."/>
        </authorList>
    </citation>
    <scope>NUCLEOTIDE SEQUENCE</scope>
    <source>
        <strain evidence="4">SCN18_10_11_15_R4_P_38_20</strain>
    </source>
</reference>
<dbReference type="Pfam" id="PF00990">
    <property type="entry name" value="GGDEF"/>
    <property type="match status" value="1"/>
</dbReference>
<dbReference type="PROSITE" id="PS50110">
    <property type="entry name" value="RESPONSE_REGULATORY"/>
    <property type="match status" value="1"/>
</dbReference>
<dbReference type="SUPFAM" id="SSF52172">
    <property type="entry name" value="CheY-like"/>
    <property type="match status" value="1"/>
</dbReference>
<comment type="caution">
    <text evidence="4">The sequence shown here is derived from an EMBL/GenBank/DDBJ whole genome shotgun (WGS) entry which is preliminary data.</text>
</comment>
<feature type="domain" description="GGDEF" evidence="3">
    <location>
        <begin position="359"/>
        <end position="490"/>
    </location>
</feature>
<dbReference type="PROSITE" id="PS50887">
    <property type="entry name" value="GGDEF"/>
    <property type="match status" value="1"/>
</dbReference>
<dbReference type="Proteomes" id="UP000664414">
    <property type="component" value="Unassembled WGS sequence"/>
</dbReference>
<dbReference type="Gene3D" id="3.40.50.2300">
    <property type="match status" value="1"/>
</dbReference>
<accession>A0A8J7TTP8</accession>
<dbReference type="PANTHER" id="PTHR44757">
    <property type="entry name" value="DIGUANYLATE CYCLASE DGCP"/>
    <property type="match status" value="1"/>
</dbReference>
<dbReference type="InterPro" id="IPR001789">
    <property type="entry name" value="Sig_transdc_resp-reg_receiver"/>
</dbReference>
<dbReference type="GO" id="GO:0000160">
    <property type="term" value="P:phosphorelay signal transduction system"/>
    <property type="evidence" value="ECO:0007669"/>
    <property type="project" value="InterPro"/>
</dbReference>
<sequence>MSDLMLPKNFSVFNILDRLLLDKNHPPLNTSPSNKDIATSFQAKHLPHNSFPSLKGTILIVGETRRERDLIVTGLTQMGHKSLTATTLKEALNILSSQKIDIIINNFQDSFHLLELVKKVKSQGVFSHIPLLISSTIQEKISQSLKLGAEDFFQPTLDPSLLRLRIHLWLENKIYQSAQIENLLKIRSRLSLLKEAVECVDDGFAIFDAQDQLTLCNQSFRNIYNLQEDEIKQGLNYQKLLEINYKRGLYLTKGRRSLNQHTELDHKYLTWLSKRLKIHRMPENPYIDKLSNGLYIEITEKKLPEGGTIAICKNVTEQLQYENEIQYLATHDILTGLANRVLFKKALETICVKTQKKPSKVAVIYIDLDGFKNINDTFGHVYGDHLLTVMSERLQKCLRKSELIARLGGDEFSILVKTIKNRSALENLIHRIQKSMCTPIHHNGKTMEIAASMGIFYDHPQGLTPTSLLLAADKAMYEAKRAGRNNYRFA</sequence>
<dbReference type="SUPFAM" id="SSF55073">
    <property type="entry name" value="Nucleotide cyclase"/>
    <property type="match status" value="1"/>
</dbReference>
<dbReference type="PANTHER" id="PTHR44757:SF2">
    <property type="entry name" value="BIOFILM ARCHITECTURE MAINTENANCE PROTEIN MBAA"/>
    <property type="match status" value="1"/>
</dbReference>
<dbReference type="NCBIfam" id="TIGR00254">
    <property type="entry name" value="GGDEF"/>
    <property type="match status" value="1"/>
</dbReference>
<dbReference type="Gene3D" id="3.30.450.20">
    <property type="entry name" value="PAS domain"/>
    <property type="match status" value="1"/>
</dbReference>